<dbReference type="Pfam" id="PF01467">
    <property type="entry name" value="CTP_transf_like"/>
    <property type="match status" value="1"/>
</dbReference>
<keyword evidence="7 12" id="KW-0418">Kinase</keyword>
<evidence type="ECO:0000256" key="12">
    <source>
        <dbReference type="HAMAP-Rule" id="MF_01603"/>
    </source>
</evidence>
<evidence type="ECO:0000313" key="16">
    <source>
        <dbReference type="Proteomes" id="UP000193978"/>
    </source>
</evidence>
<dbReference type="GO" id="GO:0033786">
    <property type="term" value="F:heptose-1-phosphate adenylyltransferase activity"/>
    <property type="evidence" value="ECO:0007669"/>
    <property type="project" value="UniProtKB-UniRule"/>
</dbReference>
<keyword evidence="9 12" id="KW-0511">Multifunctional enzyme</keyword>
<protein>
    <recommendedName>
        <fullName evidence="12">Bifunctional protein HldE</fullName>
    </recommendedName>
    <domain>
        <recommendedName>
            <fullName evidence="12">D-beta-D-heptose 7-phosphate kinase</fullName>
            <ecNumber evidence="12">2.7.1.167</ecNumber>
        </recommendedName>
        <alternativeName>
            <fullName evidence="12">D-beta-D-heptose 7-phosphotransferase</fullName>
        </alternativeName>
        <alternativeName>
            <fullName evidence="12">D-glycero-beta-D-manno-heptose-7-phosphate kinase</fullName>
        </alternativeName>
    </domain>
    <domain>
        <recommendedName>
            <fullName evidence="12">D-beta-D-heptose 1-phosphate adenylyltransferase</fullName>
            <ecNumber evidence="12">2.7.7.70</ecNumber>
        </recommendedName>
        <alternativeName>
            <fullName evidence="12">D-glycero-beta-D-manno-heptose 1-phosphate adenylyltransferase</fullName>
        </alternativeName>
    </domain>
</protein>
<reference evidence="15 16" key="1">
    <citation type="submission" date="2017-02" db="EMBL/GenBank/DDBJ databases">
        <authorList>
            <person name="Peterson S.W."/>
        </authorList>
    </citation>
    <scope>NUCLEOTIDE SEQUENCE [LARGE SCALE GENOMIC DNA]</scope>
    <source>
        <strain evidence="15 16">S285</strain>
    </source>
</reference>
<comment type="subunit">
    <text evidence="12">Homodimer.</text>
</comment>
<evidence type="ECO:0000256" key="9">
    <source>
        <dbReference type="ARBA" id="ARBA00023268"/>
    </source>
</evidence>
<dbReference type="Pfam" id="PF00294">
    <property type="entry name" value="PfkB"/>
    <property type="match status" value="1"/>
</dbReference>
<comment type="catalytic activity">
    <reaction evidence="12">
        <text>D-glycero-beta-D-manno-heptose 7-phosphate + ATP = D-glycero-beta-D-manno-heptose 1,7-bisphosphate + ADP + H(+)</text>
        <dbReference type="Rhea" id="RHEA:27473"/>
        <dbReference type="ChEBI" id="CHEBI:15378"/>
        <dbReference type="ChEBI" id="CHEBI:30616"/>
        <dbReference type="ChEBI" id="CHEBI:60204"/>
        <dbReference type="ChEBI" id="CHEBI:60208"/>
        <dbReference type="ChEBI" id="CHEBI:456216"/>
        <dbReference type="EC" id="2.7.1.167"/>
    </reaction>
</comment>
<dbReference type="Proteomes" id="UP000193978">
    <property type="component" value="Chromosome"/>
</dbReference>
<dbReference type="STRING" id="655015.B1812_11925"/>
<comment type="catalytic activity">
    <reaction evidence="11 12">
        <text>D-glycero-beta-D-manno-heptose 1-phosphate + ATP + H(+) = ADP-D-glycero-beta-D-manno-heptose + diphosphate</text>
        <dbReference type="Rhea" id="RHEA:27465"/>
        <dbReference type="ChEBI" id="CHEBI:15378"/>
        <dbReference type="ChEBI" id="CHEBI:30616"/>
        <dbReference type="ChEBI" id="CHEBI:33019"/>
        <dbReference type="ChEBI" id="CHEBI:59967"/>
        <dbReference type="ChEBI" id="CHEBI:61593"/>
        <dbReference type="EC" id="2.7.7.70"/>
    </reaction>
</comment>
<comment type="similarity">
    <text evidence="12">In the N-terminal section; belongs to the carbohydrate kinase PfkB family.</text>
</comment>
<feature type="domain" description="Carbohydrate kinase PfkB" evidence="13">
    <location>
        <begin position="13"/>
        <end position="308"/>
    </location>
</feature>
<feature type="region of interest" description="Ribokinase" evidence="12">
    <location>
        <begin position="1"/>
        <end position="325"/>
    </location>
</feature>
<dbReference type="KEGG" id="mbry:B1812_11925"/>
<dbReference type="RefSeq" id="WP_085771781.1">
    <property type="nucleotide sequence ID" value="NZ_AP027149.1"/>
</dbReference>
<dbReference type="EC" id="2.7.7.70" evidence="12"/>
<dbReference type="InterPro" id="IPR002173">
    <property type="entry name" value="Carboh/pur_kinase_PfkB_CS"/>
</dbReference>
<feature type="domain" description="Cytidyltransferase-like" evidence="14">
    <location>
        <begin position="353"/>
        <end position="445"/>
    </location>
</feature>
<gene>
    <name evidence="12" type="primary">hldE</name>
    <name evidence="15" type="ORF">B1812_11925</name>
</gene>
<comment type="pathway">
    <text evidence="12">Nucleotide-sugar biosynthesis; ADP-L-glycero-beta-D-manno-heptose biosynthesis; ADP-L-glycero-beta-D-manno-heptose from D-glycero-beta-D-manno-heptose 7-phosphate: step 1/4.</text>
</comment>
<comment type="function">
    <text evidence="2 12">Catalyzes the ADP transfer from ATP to D-glycero-beta-D-manno-heptose 1-phosphate, yielding ADP-D-glycero-beta-D-manno-heptose.</text>
</comment>
<dbReference type="NCBIfam" id="TIGR02199">
    <property type="entry name" value="rfaE_dom_II"/>
    <property type="match status" value="1"/>
</dbReference>
<keyword evidence="5 12" id="KW-0548">Nucleotidyltransferase</keyword>
<dbReference type="GO" id="GO:0097171">
    <property type="term" value="P:ADP-L-glycero-beta-D-manno-heptose biosynthetic process"/>
    <property type="evidence" value="ECO:0007669"/>
    <property type="project" value="UniProtKB-UniPathway"/>
</dbReference>
<evidence type="ECO:0000256" key="4">
    <source>
        <dbReference type="ARBA" id="ARBA00022679"/>
    </source>
</evidence>
<evidence type="ECO:0000313" key="15">
    <source>
        <dbReference type="EMBL" id="ARN81665.1"/>
    </source>
</evidence>
<dbReference type="OrthoDB" id="9802794at2"/>
<dbReference type="NCBIfam" id="TIGR02198">
    <property type="entry name" value="rfaE_dom_I"/>
    <property type="match status" value="1"/>
</dbReference>
<dbReference type="EC" id="2.7.1.167" evidence="12"/>
<dbReference type="InterPro" id="IPR023030">
    <property type="entry name" value="Bifunc_HldE"/>
</dbReference>
<comment type="similarity">
    <text evidence="12">In the C-terminal section; belongs to the cytidylyltransferase family.</text>
</comment>
<dbReference type="PANTHER" id="PTHR46969:SF1">
    <property type="entry name" value="BIFUNCTIONAL PROTEIN HLDE"/>
    <property type="match status" value="1"/>
</dbReference>
<evidence type="ECO:0000256" key="8">
    <source>
        <dbReference type="ARBA" id="ARBA00022840"/>
    </source>
</evidence>
<evidence type="ECO:0000256" key="6">
    <source>
        <dbReference type="ARBA" id="ARBA00022741"/>
    </source>
</evidence>
<dbReference type="Gene3D" id="3.40.1190.20">
    <property type="match status" value="1"/>
</dbReference>
<evidence type="ECO:0000256" key="11">
    <source>
        <dbReference type="ARBA" id="ARBA00047428"/>
    </source>
</evidence>
<keyword evidence="4 12" id="KW-0808">Transferase</keyword>
<comment type="pathway">
    <text evidence="3">Bacterial outer membrane biogenesis; LPS core biosynthesis.</text>
</comment>
<dbReference type="UniPathway" id="UPA00356">
    <property type="reaction ID" value="UER00437"/>
</dbReference>
<dbReference type="GO" id="GO:0009244">
    <property type="term" value="P:lipopolysaccharide core region biosynthetic process"/>
    <property type="evidence" value="ECO:0007669"/>
    <property type="project" value="UniProtKB-UniPathway"/>
</dbReference>
<dbReference type="HAMAP" id="MF_01603">
    <property type="entry name" value="HldE"/>
    <property type="match status" value="1"/>
</dbReference>
<dbReference type="CDD" id="cd01172">
    <property type="entry name" value="RfaE_like"/>
    <property type="match status" value="1"/>
</dbReference>
<evidence type="ECO:0000256" key="7">
    <source>
        <dbReference type="ARBA" id="ARBA00022777"/>
    </source>
</evidence>
<comment type="pathway">
    <text evidence="12">Nucleotide-sugar biosynthesis; ADP-L-glycero-beta-D-manno-heptose biosynthesis; ADP-L-glycero-beta-D-manno-heptose from D-glycero-beta-D-manno-heptose 7-phosphate: step 3/4.</text>
</comment>
<evidence type="ECO:0000256" key="5">
    <source>
        <dbReference type="ARBA" id="ARBA00022695"/>
    </source>
</evidence>
<dbReference type="InterPro" id="IPR029056">
    <property type="entry name" value="Ribokinase-like"/>
</dbReference>
<dbReference type="InterPro" id="IPR011913">
    <property type="entry name" value="RfaE_dom_I"/>
</dbReference>
<dbReference type="Gene3D" id="3.40.50.620">
    <property type="entry name" value="HUPs"/>
    <property type="match status" value="1"/>
</dbReference>
<feature type="binding site" evidence="12">
    <location>
        <begin position="201"/>
        <end position="204"/>
    </location>
    <ligand>
        <name>ATP</name>
        <dbReference type="ChEBI" id="CHEBI:30616"/>
    </ligand>
</feature>
<dbReference type="GO" id="GO:0033785">
    <property type="term" value="F:heptose 7-phosphate kinase activity"/>
    <property type="evidence" value="ECO:0007669"/>
    <property type="project" value="UniProtKB-UniRule"/>
</dbReference>
<sequence>MPYELVKRLAGCKVAIVGDVMLDAYLHGGVTRISPEAPVPVIKWKSEKAVIGGAGNVAANIASLGASVALVGLSGDDADRDQLLALLRAGGIGSDGVIADKSRRTIKKIRVVGHNQQMLRIDHEDDRPLGEEIERRLIARAIEAIDGGDIVVLSDYAKGVLNDRVIAACVARARQAGKILLVDPKRRDLSDYRGAAILTPNRAELTLATGMPCETDAEAEAAARRVCEATGAEVLLTRSEKGMSFFPAQGEAIHLPTTAKSVFDVSGAGDTVVALIAVGLAAGLPMIEAMKIANHAAGVVVSRFGTATLTSEELAASIAASHMTEVQDGRLVDTETAIELRRLWEAQGYSVGFTNGCFDLLHPGHVSLIAQASAACDRLIVALNTDASVKRLKGPTRPVQNEVARAQVIGAVKGVDVVVLFEEDTPQRIIEQLQPDVLVKGADYQEEQIVGADVVRARGGKIVRANLTEGQSTTRILQSAAR</sequence>
<feature type="region of interest" description="Cytidylyltransferase" evidence="12">
    <location>
        <begin position="353"/>
        <end position="482"/>
    </location>
</feature>
<keyword evidence="6 12" id="KW-0547">Nucleotide-binding</keyword>
<dbReference type="GO" id="GO:0005829">
    <property type="term" value="C:cytosol"/>
    <property type="evidence" value="ECO:0007669"/>
    <property type="project" value="TreeGrafter"/>
</dbReference>
<dbReference type="GO" id="GO:0016773">
    <property type="term" value="F:phosphotransferase activity, alcohol group as acceptor"/>
    <property type="evidence" value="ECO:0007669"/>
    <property type="project" value="InterPro"/>
</dbReference>
<name>A0A1W6MVR1_9HYPH</name>
<evidence type="ECO:0000256" key="10">
    <source>
        <dbReference type="ARBA" id="ARBA00023277"/>
    </source>
</evidence>
<dbReference type="PANTHER" id="PTHR46969">
    <property type="entry name" value="BIFUNCTIONAL PROTEIN HLDE"/>
    <property type="match status" value="1"/>
</dbReference>
<comment type="function">
    <text evidence="1 12">Catalyzes the phosphorylation of D-glycero-D-manno-heptose 7-phosphate at the C-1 position to selectively form D-glycero-beta-D-manno-heptose-1,7-bisphosphate.</text>
</comment>
<dbReference type="InterPro" id="IPR011611">
    <property type="entry name" value="PfkB_dom"/>
</dbReference>
<dbReference type="SUPFAM" id="SSF53613">
    <property type="entry name" value="Ribokinase-like"/>
    <property type="match status" value="1"/>
</dbReference>
<dbReference type="NCBIfam" id="TIGR00125">
    <property type="entry name" value="cyt_tran_rel"/>
    <property type="match status" value="1"/>
</dbReference>
<proteinExistence type="inferred from homology"/>
<dbReference type="FunFam" id="3.40.1190.20:FF:000002">
    <property type="entry name" value="Bifunctional protein HldE"/>
    <property type="match status" value="1"/>
</dbReference>
<dbReference type="SUPFAM" id="SSF52374">
    <property type="entry name" value="Nucleotidylyl transferase"/>
    <property type="match status" value="1"/>
</dbReference>
<accession>A0A1W6MVR1</accession>
<dbReference type="GO" id="GO:0005524">
    <property type="term" value="F:ATP binding"/>
    <property type="evidence" value="ECO:0007669"/>
    <property type="project" value="UniProtKB-UniRule"/>
</dbReference>
<feature type="active site" evidence="12">
    <location>
        <position position="270"/>
    </location>
</feature>
<dbReference type="InterPro" id="IPR014729">
    <property type="entry name" value="Rossmann-like_a/b/a_fold"/>
</dbReference>
<dbReference type="PROSITE" id="PS00583">
    <property type="entry name" value="PFKB_KINASES_1"/>
    <property type="match status" value="1"/>
</dbReference>
<dbReference type="EMBL" id="CP019948">
    <property type="protein sequence ID" value="ARN81665.1"/>
    <property type="molecule type" value="Genomic_DNA"/>
</dbReference>
<organism evidence="15 16">
    <name type="scientific">Methylocystis bryophila</name>
    <dbReference type="NCBI Taxonomy" id="655015"/>
    <lineage>
        <taxon>Bacteria</taxon>
        <taxon>Pseudomonadati</taxon>
        <taxon>Pseudomonadota</taxon>
        <taxon>Alphaproteobacteria</taxon>
        <taxon>Hyphomicrobiales</taxon>
        <taxon>Methylocystaceae</taxon>
        <taxon>Methylocystis</taxon>
    </lineage>
</organism>
<keyword evidence="16" id="KW-1185">Reference proteome</keyword>
<evidence type="ECO:0000256" key="1">
    <source>
        <dbReference type="ARBA" id="ARBA00002319"/>
    </source>
</evidence>
<keyword evidence="10 12" id="KW-0119">Carbohydrate metabolism</keyword>
<evidence type="ECO:0000256" key="2">
    <source>
        <dbReference type="ARBA" id="ARBA00003753"/>
    </source>
</evidence>
<dbReference type="AlphaFoldDB" id="A0A1W6MVR1"/>
<dbReference type="InterPro" id="IPR004821">
    <property type="entry name" value="Cyt_trans-like"/>
</dbReference>
<dbReference type="InterPro" id="IPR011914">
    <property type="entry name" value="RfaE_dom_II"/>
</dbReference>
<keyword evidence="8 12" id="KW-0067">ATP-binding</keyword>
<dbReference type="UniPathway" id="UPA00958"/>
<evidence type="ECO:0000259" key="14">
    <source>
        <dbReference type="Pfam" id="PF01467"/>
    </source>
</evidence>
<evidence type="ECO:0000259" key="13">
    <source>
        <dbReference type="Pfam" id="PF00294"/>
    </source>
</evidence>
<evidence type="ECO:0000256" key="3">
    <source>
        <dbReference type="ARBA" id="ARBA00004713"/>
    </source>
</evidence>